<accession>A0A517ZCE1</accession>
<organism evidence="2 3">
    <name type="scientific">Maioricimonas rarisocia</name>
    <dbReference type="NCBI Taxonomy" id="2528026"/>
    <lineage>
        <taxon>Bacteria</taxon>
        <taxon>Pseudomonadati</taxon>
        <taxon>Planctomycetota</taxon>
        <taxon>Planctomycetia</taxon>
        <taxon>Planctomycetales</taxon>
        <taxon>Planctomycetaceae</taxon>
        <taxon>Maioricimonas</taxon>
    </lineage>
</organism>
<gene>
    <name evidence="2" type="ORF">Mal4_44800</name>
</gene>
<protein>
    <submittedName>
        <fullName evidence="2">Uncharacterized protein</fullName>
    </submittedName>
</protein>
<sequence length="77" mass="8619">MNRRISGWDARHAPAPSTTNVCRIGRRFPIASPQRHELGPQPSGQRGSAECRPALPDFDGRQHLHRQDATTSEKCVF</sequence>
<reference evidence="2 3" key="1">
    <citation type="submission" date="2019-02" db="EMBL/GenBank/DDBJ databases">
        <title>Deep-cultivation of Planctomycetes and their phenomic and genomic characterization uncovers novel biology.</title>
        <authorList>
            <person name="Wiegand S."/>
            <person name="Jogler M."/>
            <person name="Boedeker C."/>
            <person name="Pinto D."/>
            <person name="Vollmers J."/>
            <person name="Rivas-Marin E."/>
            <person name="Kohn T."/>
            <person name="Peeters S.H."/>
            <person name="Heuer A."/>
            <person name="Rast P."/>
            <person name="Oberbeckmann S."/>
            <person name="Bunk B."/>
            <person name="Jeske O."/>
            <person name="Meyerdierks A."/>
            <person name="Storesund J.E."/>
            <person name="Kallscheuer N."/>
            <person name="Luecker S."/>
            <person name="Lage O.M."/>
            <person name="Pohl T."/>
            <person name="Merkel B.J."/>
            <person name="Hornburger P."/>
            <person name="Mueller R.-W."/>
            <person name="Bruemmer F."/>
            <person name="Labrenz M."/>
            <person name="Spormann A.M."/>
            <person name="Op den Camp H."/>
            <person name="Overmann J."/>
            <person name="Amann R."/>
            <person name="Jetten M.S.M."/>
            <person name="Mascher T."/>
            <person name="Medema M.H."/>
            <person name="Devos D.P."/>
            <person name="Kaster A.-K."/>
            <person name="Ovreas L."/>
            <person name="Rohde M."/>
            <person name="Galperin M.Y."/>
            <person name="Jogler C."/>
        </authorList>
    </citation>
    <scope>NUCLEOTIDE SEQUENCE [LARGE SCALE GENOMIC DNA]</scope>
    <source>
        <strain evidence="2 3">Mal4</strain>
    </source>
</reference>
<evidence type="ECO:0000313" key="2">
    <source>
        <dbReference type="EMBL" id="QDU40125.1"/>
    </source>
</evidence>
<feature type="compositionally biased region" description="Basic and acidic residues" evidence="1">
    <location>
        <begin position="58"/>
        <end position="68"/>
    </location>
</feature>
<feature type="region of interest" description="Disordered" evidence="1">
    <location>
        <begin position="1"/>
        <end position="77"/>
    </location>
</feature>
<proteinExistence type="predicted"/>
<evidence type="ECO:0000313" key="3">
    <source>
        <dbReference type="Proteomes" id="UP000320496"/>
    </source>
</evidence>
<dbReference type="Proteomes" id="UP000320496">
    <property type="component" value="Chromosome"/>
</dbReference>
<dbReference type="KEGG" id="mri:Mal4_44800"/>
<dbReference type="EMBL" id="CP036275">
    <property type="protein sequence ID" value="QDU40125.1"/>
    <property type="molecule type" value="Genomic_DNA"/>
</dbReference>
<name>A0A517ZCE1_9PLAN</name>
<dbReference type="AlphaFoldDB" id="A0A517ZCE1"/>
<keyword evidence="3" id="KW-1185">Reference proteome</keyword>
<evidence type="ECO:0000256" key="1">
    <source>
        <dbReference type="SAM" id="MobiDB-lite"/>
    </source>
</evidence>